<dbReference type="Pfam" id="PF13558">
    <property type="entry name" value="SbcC_Walker_B"/>
    <property type="match status" value="1"/>
</dbReference>
<organism evidence="2 3">
    <name type="scientific">Enterococcus durans</name>
    <dbReference type="NCBI Taxonomy" id="53345"/>
    <lineage>
        <taxon>Bacteria</taxon>
        <taxon>Bacillati</taxon>
        <taxon>Bacillota</taxon>
        <taxon>Bacilli</taxon>
        <taxon>Lactobacillales</taxon>
        <taxon>Enterococcaceae</taxon>
        <taxon>Enterococcus</taxon>
    </lineage>
</organism>
<dbReference type="Proteomes" id="UP000220669">
    <property type="component" value="Unassembled WGS sequence"/>
</dbReference>
<gene>
    <name evidence="2" type="ORF">CRM96_06840</name>
</gene>
<feature type="coiled-coil region" evidence="1">
    <location>
        <begin position="920"/>
        <end position="987"/>
    </location>
</feature>
<reference evidence="2 3" key="1">
    <citation type="submission" date="2017-09" db="EMBL/GenBank/DDBJ databases">
        <title>FDA dAtabase for Regulatory Grade micrObial Sequences (FDA-ARGOS): Supporting development and validation of Infectious Disease Dx tests.</title>
        <authorList>
            <person name="Minogue T."/>
            <person name="Wolcott M."/>
            <person name="Wasieloski L."/>
            <person name="Aguilar W."/>
            <person name="Moore D."/>
            <person name="Tallon L.J."/>
            <person name="Sadzewicz L."/>
            <person name="Ott S."/>
            <person name="Zhao X."/>
            <person name="Nagaraj S."/>
            <person name="Vavikolanu K."/>
            <person name="Aluvathingal J."/>
            <person name="Nadendla S."/>
            <person name="Sichtig H."/>
        </authorList>
    </citation>
    <scope>NUCLEOTIDE SEQUENCE [LARGE SCALE GENOMIC DNA]</scope>
    <source>
        <strain evidence="2 3">FDAARGOS_396</strain>
    </source>
</reference>
<dbReference type="RefSeq" id="WP_005877665.1">
    <property type="nucleotide sequence ID" value="NZ_CABGKX010000019.1"/>
</dbReference>
<dbReference type="NCBIfam" id="TIGR02680">
    <property type="entry name" value="TIGR02680 family protein"/>
    <property type="match status" value="1"/>
</dbReference>
<evidence type="ECO:0000313" key="2">
    <source>
        <dbReference type="EMBL" id="PEH44737.1"/>
    </source>
</evidence>
<evidence type="ECO:0000313" key="3">
    <source>
        <dbReference type="Proteomes" id="UP000220669"/>
    </source>
</evidence>
<name>A0AB36S7X0_9ENTE</name>
<feature type="coiled-coil region" evidence="1">
    <location>
        <begin position="307"/>
        <end position="409"/>
    </location>
</feature>
<keyword evidence="1" id="KW-0175">Coiled coil</keyword>
<evidence type="ECO:0000256" key="1">
    <source>
        <dbReference type="SAM" id="Coils"/>
    </source>
</evidence>
<dbReference type="InterPro" id="IPR013496">
    <property type="entry name" value="CHP02680"/>
</dbReference>
<feature type="coiled-coil region" evidence="1">
    <location>
        <begin position="752"/>
        <end position="793"/>
    </location>
</feature>
<accession>A0AB36S7X0</accession>
<dbReference type="EMBL" id="PDEB01000004">
    <property type="protein sequence ID" value="PEH44737.1"/>
    <property type="molecule type" value="Genomic_DNA"/>
</dbReference>
<proteinExistence type="predicted"/>
<comment type="caution">
    <text evidence="2">The sequence shown here is derived from an EMBL/GenBank/DDBJ whole genome shotgun (WGS) entry which is preliminary data.</text>
</comment>
<feature type="coiled-coil region" evidence="1">
    <location>
        <begin position="475"/>
        <end position="509"/>
    </location>
</feature>
<sequence length="1385" mass="161234">MNNKWVINRAGFHNFWKYAGSFFFDFADGKLFLRGSNGRGKSVAMVSLLPPLLDGRVDARRMDPFFQSTDRKMGDILLEEQDILGIDSRIGYITLEYKRMNENGIEEYFTSGIGMKADRSNSNGSSSNLTRWYFAINGSPRVTEPNTDGFHVVEDNGDDTFSSLTKQVLKNKINGIGARFFDTPSSYGEYINKKIFQFTKIEEFNTMIKLLITLRASKLGDKSGPSSVTEILEHSMAELPEGELDVLKNVIEDMERIQEDQVNLTNELKSLSKVNRKYRDYLDEKLGQLATAWLRNKQEYEIFIHSIDSTKEGIAKLDAKFHNLEEKQNLSERSLSLLREEYERNTIASDNELTRRVSELEKELEQLNSDIEKKNSQLKKHENYLKKLQSRLEDAKKDLEGQTEQQKQNFIDLLDNASGFNYTKQHQKFLESLSSEDEKVIADIRRQKKLITDLQNNLSLIESCFKSINHSKSIVKKAEINHSKAIEELQIAKIQFTEATESLEEEKDRLYTEVVEWSNLTTFKIPSDYLNKSLSAIRKLYDNDTEFSDVMVPLEQAKRESINLLEQQLIPLQSQVEILQESLNQKKLEQDLLLKGKIVEPSRTEEHRHARETLKKSDIVFRSFYETVDFRENIEEDLKNTIESAVAESGFLDAIISTDANALIENDKLIIPQPFTLGERSNTLSHYLKIEKNLPDELSEIVGDILNSIQINEGDDPSLPIIYPDGTYQLSILKGKSNSQYKAAFIGESSREAERKRKLESLKNELSQLKEHQKICKEEITQLEQKRSLYEEDFEACPNDLKVRESLRLHKRAMDQVAVKSELERMQLDQKEIAAAELQKHRKKLFDLRSLINIDVSEETLTEIKQYSNNYYNILEDIVETIHQLRKLKNRSAEQETDYHYQKELCKDAIEDLGIVTHQLEDKTTTLKKIKEQREFKEVEEMSLRQEKLKKEIRNKEEEKGATDRLLGELESKINNSREKLDLLIKQKEGKLQLKEDWLKLYSSAIQKYSLDAKIDLHSFSKQFGRKIDRNKLMQISAALTKVIRENRDQLLVYNLESELRKVTIRSKNEDDLLEVLYENWDDYNNFESVEVDTQNMRNSPFLLEAMLRKEKEENDQAYQKDQEEMYRQALFGKLGKTTRELVVEGRNWAVKMDKMLQRVYGEKDDLQLELKLVPKPSQAEGVTSTSQLIDIWSNAEEGILREQDQKKVISFFKKGLDDAIVIVKENPGTTDLKEELKRVFDYRQWFFFRLNYKKNAKQKEFKRLTQEAFMKMSGGERAKSLYLPLFIAMRLRFESASENAPYIITLDEAFSGVDEEGRESMMGVAEELEFNYIMNSQEMWPEYPTVSSINTYEFKQGKSDPFVETVKYGWNGRVRSKIVGDEFE</sequence>
<protein>
    <submittedName>
        <fullName evidence="2">TIGR02680 family protein</fullName>
    </submittedName>
</protein>
<feature type="coiled-coil region" evidence="1">
    <location>
        <begin position="247"/>
        <end position="274"/>
    </location>
</feature>